<protein>
    <submittedName>
        <fullName evidence="1">Uncharacterized protein</fullName>
    </submittedName>
</protein>
<gene>
    <name evidence="1" type="ORF">I4F81_000457</name>
</gene>
<proteinExistence type="predicted"/>
<name>A0ACC3BIU5_PYRYE</name>
<evidence type="ECO:0000313" key="1">
    <source>
        <dbReference type="EMBL" id="KAK1857843.1"/>
    </source>
</evidence>
<keyword evidence="2" id="KW-1185">Reference proteome</keyword>
<evidence type="ECO:0000313" key="2">
    <source>
        <dbReference type="Proteomes" id="UP000798662"/>
    </source>
</evidence>
<sequence>MGGRAGAGAAAPSPGAASAATADVTIVSNGTTAGAAADAGRQVADRRPWAGLSACEAPAPSPPSAGVPPGEVAIDVGSTSTVTADSATDGDFGGNGGSCADLGVSLDGVPDGVTLTSSPFPSSPAAASAVTPLTVSAAARAHVVATSAAVGVATPWASGARVALLAAAAVAGAVNVHASSPALYTATPLVVADARGRPTGGIFVR</sequence>
<dbReference type="Proteomes" id="UP000798662">
    <property type="component" value="Chromosome 1"/>
</dbReference>
<reference evidence="1" key="1">
    <citation type="submission" date="2019-11" db="EMBL/GenBank/DDBJ databases">
        <title>Nori genome reveals adaptations in red seaweeds to the harsh intertidal environment.</title>
        <authorList>
            <person name="Wang D."/>
            <person name="Mao Y."/>
        </authorList>
    </citation>
    <scope>NUCLEOTIDE SEQUENCE</scope>
    <source>
        <tissue evidence="1">Gametophyte</tissue>
    </source>
</reference>
<organism evidence="1 2">
    <name type="scientific">Pyropia yezoensis</name>
    <name type="common">Susabi-nori</name>
    <name type="synonym">Porphyra yezoensis</name>
    <dbReference type="NCBI Taxonomy" id="2788"/>
    <lineage>
        <taxon>Eukaryota</taxon>
        <taxon>Rhodophyta</taxon>
        <taxon>Bangiophyceae</taxon>
        <taxon>Bangiales</taxon>
        <taxon>Bangiaceae</taxon>
        <taxon>Pyropia</taxon>
    </lineage>
</organism>
<comment type="caution">
    <text evidence="1">The sequence shown here is derived from an EMBL/GenBank/DDBJ whole genome shotgun (WGS) entry which is preliminary data.</text>
</comment>
<accession>A0ACC3BIU5</accession>
<dbReference type="EMBL" id="CM020618">
    <property type="protein sequence ID" value="KAK1857843.1"/>
    <property type="molecule type" value="Genomic_DNA"/>
</dbReference>